<dbReference type="InParanoid" id="A0A1E7FRB2"/>
<feature type="compositionally biased region" description="Polar residues" evidence="3">
    <location>
        <begin position="367"/>
        <end position="388"/>
    </location>
</feature>
<evidence type="ECO:0000313" key="6">
    <source>
        <dbReference type="Proteomes" id="UP000095751"/>
    </source>
</evidence>
<feature type="repeat" description="RCC1" evidence="2">
    <location>
        <begin position="191"/>
        <end position="260"/>
    </location>
</feature>
<feature type="region of interest" description="Disordered" evidence="3">
    <location>
        <begin position="359"/>
        <end position="388"/>
    </location>
</feature>
<evidence type="ECO:0000256" key="2">
    <source>
        <dbReference type="PROSITE-ProRule" id="PRU00235"/>
    </source>
</evidence>
<protein>
    <submittedName>
        <fullName evidence="5">RCC1/BLIP-II protein</fullName>
    </submittedName>
</protein>
<dbReference type="PANTHER" id="PTHR22870:SF408">
    <property type="entry name" value="OS09G0560450 PROTEIN"/>
    <property type="match status" value="1"/>
</dbReference>
<proteinExistence type="predicted"/>
<evidence type="ECO:0000259" key="4">
    <source>
        <dbReference type="Pfam" id="PF25390"/>
    </source>
</evidence>
<keyword evidence="6" id="KW-1185">Reference proteome</keyword>
<dbReference type="PANTHER" id="PTHR22870">
    <property type="entry name" value="REGULATOR OF CHROMOSOME CONDENSATION"/>
    <property type="match status" value="1"/>
</dbReference>
<dbReference type="Pfam" id="PF25390">
    <property type="entry name" value="WD40_RLD"/>
    <property type="match status" value="1"/>
</dbReference>
<dbReference type="PROSITE" id="PS00626">
    <property type="entry name" value="RCC1_2"/>
    <property type="match status" value="1"/>
</dbReference>
<dbReference type="PROSITE" id="PS50012">
    <property type="entry name" value="RCC1_3"/>
    <property type="match status" value="5"/>
</dbReference>
<dbReference type="Gene3D" id="2.130.10.30">
    <property type="entry name" value="Regulator of chromosome condensation 1/beta-lactamase-inhibitor protein II"/>
    <property type="match status" value="2"/>
</dbReference>
<feature type="repeat" description="RCC1" evidence="2">
    <location>
        <begin position="261"/>
        <end position="315"/>
    </location>
</feature>
<feature type="compositionally biased region" description="Basic and acidic residues" evidence="3">
    <location>
        <begin position="574"/>
        <end position="587"/>
    </location>
</feature>
<dbReference type="OrthoDB" id="43452at2759"/>
<dbReference type="InterPro" id="IPR051210">
    <property type="entry name" value="Ub_ligase/GEF_domain"/>
</dbReference>
<feature type="region of interest" description="Disordered" evidence="3">
    <location>
        <begin position="538"/>
        <end position="587"/>
    </location>
</feature>
<name>A0A1E7FRB2_9STRA</name>
<dbReference type="InterPro" id="IPR058923">
    <property type="entry name" value="RCC1-like_dom"/>
</dbReference>
<reference evidence="5 6" key="1">
    <citation type="submission" date="2016-09" db="EMBL/GenBank/DDBJ databases">
        <title>Extensive genetic diversity and differential bi-allelic expression allows diatom success in the polar Southern Ocean.</title>
        <authorList>
            <consortium name="DOE Joint Genome Institute"/>
            <person name="Mock T."/>
            <person name="Otillar R.P."/>
            <person name="Strauss J."/>
            <person name="Dupont C."/>
            <person name="Frickenhaus S."/>
            <person name="Maumus F."/>
            <person name="Mcmullan M."/>
            <person name="Sanges R."/>
            <person name="Schmutz J."/>
            <person name="Toseland A."/>
            <person name="Valas R."/>
            <person name="Veluchamy A."/>
            <person name="Ward B.J."/>
            <person name="Allen A."/>
            <person name="Barry K."/>
            <person name="Falciatore A."/>
            <person name="Ferrante M."/>
            <person name="Fortunato A.E."/>
            <person name="Gloeckner G."/>
            <person name="Gruber A."/>
            <person name="Hipkin R."/>
            <person name="Janech M."/>
            <person name="Kroth P."/>
            <person name="Leese F."/>
            <person name="Lindquist E."/>
            <person name="Lyon B.R."/>
            <person name="Martin J."/>
            <person name="Mayer C."/>
            <person name="Parker M."/>
            <person name="Quesneville H."/>
            <person name="Raymond J."/>
            <person name="Uhlig C."/>
            <person name="Valentin K.U."/>
            <person name="Worden A.Z."/>
            <person name="Armbrust E.V."/>
            <person name="Bowler C."/>
            <person name="Green B."/>
            <person name="Moulton V."/>
            <person name="Van Oosterhout C."/>
            <person name="Grigoriev I."/>
        </authorList>
    </citation>
    <scope>NUCLEOTIDE SEQUENCE [LARGE SCALE GENOMIC DNA]</scope>
    <source>
        <strain evidence="5 6">CCMP1102</strain>
    </source>
</reference>
<evidence type="ECO:0000313" key="5">
    <source>
        <dbReference type="EMBL" id="OEU20699.1"/>
    </source>
</evidence>
<accession>A0A1E7FRB2</accession>
<feature type="region of interest" description="Disordered" evidence="3">
    <location>
        <begin position="611"/>
        <end position="664"/>
    </location>
</feature>
<dbReference type="InterPro" id="IPR009091">
    <property type="entry name" value="RCC1/BLIP-II"/>
</dbReference>
<dbReference type="AlphaFoldDB" id="A0A1E7FRB2"/>
<feature type="repeat" description="RCC1" evidence="2">
    <location>
        <begin position="415"/>
        <end position="472"/>
    </location>
</feature>
<keyword evidence="1" id="KW-0677">Repeat</keyword>
<dbReference type="SUPFAM" id="SSF50985">
    <property type="entry name" value="RCC1/BLIP-II"/>
    <property type="match status" value="1"/>
</dbReference>
<evidence type="ECO:0000256" key="1">
    <source>
        <dbReference type="ARBA" id="ARBA00022737"/>
    </source>
</evidence>
<feature type="compositionally biased region" description="Polar residues" evidence="3">
    <location>
        <begin position="620"/>
        <end position="630"/>
    </location>
</feature>
<gene>
    <name evidence="5" type="ORF">FRACYDRAFT_234330</name>
</gene>
<evidence type="ECO:0000256" key="3">
    <source>
        <dbReference type="SAM" id="MobiDB-lite"/>
    </source>
</evidence>
<feature type="compositionally biased region" description="Polar residues" evidence="3">
    <location>
        <begin position="538"/>
        <end position="572"/>
    </location>
</feature>
<dbReference type="Proteomes" id="UP000095751">
    <property type="component" value="Unassembled WGS sequence"/>
</dbReference>
<feature type="region of interest" description="Disordered" evidence="3">
    <location>
        <begin position="679"/>
        <end position="699"/>
    </location>
</feature>
<dbReference type="Pfam" id="PF00415">
    <property type="entry name" value="RCC1"/>
    <property type="match status" value="1"/>
</dbReference>
<feature type="repeat" description="RCC1" evidence="2">
    <location>
        <begin position="316"/>
        <end position="365"/>
    </location>
</feature>
<organism evidence="5 6">
    <name type="scientific">Fragilariopsis cylindrus CCMP1102</name>
    <dbReference type="NCBI Taxonomy" id="635003"/>
    <lineage>
        <taxon>Eukaryota</taxon>
        <taxon>Sar</taxon>
        <taxon>Stramenopiles</taxon>
        <taxon>Ochrophyta</taxon>
        <taxon>Bacillariophyta</taxon>
        <taxon>Bacillariophyceae</taxon>
        <taxon>Bacillariophycidae</taxon>
        <taxon>Bacillariales</taxon>
        <taxon>Bacillariaceae</taxon>
        <taxon>Fragilariopsis</taxon>
    </lineage>
</organism>
<sequence>MIPVLVGFGKNYFNNFGPATRSHLNHNQEDGDDTITTVSSYQFTEESPAPPWEQEDDPLIDVHCTTASTYFLTRSGKIYNCGTIHGIVRPSLTKISIALPLKCVQLATGRQFCLARMEGGLAVCAWGAGHFGQLGLSPFDENDNTSSSSSSPPSFVHHPTVVEGLLPHVVGAPISSVAAGYWHSMALTQEGKVFMWGCNRNGQCAKKPTVKDPPTILRPQLVTFDNTSSSKSVQSSSNTKNIRINKIVAGRSHSVALDDGGQCYCWGANHYGQCGILTRRRVGGVTTPKHVEALAKVRIVDISAGDVHTLALTGGGRVFGWGGGFDGQLGSGFIYNMNPKPKLVSDLDFVAIEAGREWKSKQKEKNPQQQTDQSLQNNYSKRATGSTSVQDLVNTPRIISVTAKGNSSFAVSSTGHVYAWGCNDVGNLGLPKPDHATLTYSDPVQVLSKTPSQRQFQTYSFDSSHNVALPQRLDSLRHLDITKLGVASTFIWCLGTMRQENGNSHNNIVGRTLYEVEEAKRQKTTRVPHERILHSLETASFATTIPNSSNPTDVTSEAGKQQIKKQPTTDPLESNDRDEAGYADRKRLDKEGTLVLDMNSKTETKMDIHFHKKTSDSHDSVSSPKLASTESFHKENDVSQTSSTVDKISSVLSSPSGKKKRLFSPKKIVKGIVRLASVGSLKSEPATSTDEIDAPKNKR</sequence>
<feature type="compositionally biased region" description="Polar residues" evidence="3">
    <location>
        <begin position="638"/>
        <end position="656"/>
    </location>
</feature>
<dbReference type="PRINTS" id="PR00633">
    <property type="entry name" value="RCCNDNSATION"/>
</dbReference>
<feature type="repeat" description="RCC1" evidence="2">
    <location>
        <begin position="121"/>
        <end position="190"/>
    </location>
</feature>
<dbReference type="KEGG" id="fcy:FRACYDRAFT_234330"/>
<dbReference type="InterPro" id="IPR000408">
    <property type="entry name" value="Reg_chr_condens"/>
</dbReference>
<feature type="domain" description="RCC1-like" evidence="4">
    <location>
        <begin position="30"/>
        <end position="356"/>
    </location>
</feature>
<dbReference type="EMBL" id="KV784354">
    <property type="protein sequence ID" value="OEU20699.1"/>
    <property type="molecule type" value="Genomic_DNA"/>
</dbReference>